<keyword evidence="3" id="KW-0945">Host-virus interaction</keyword>
<evidence type="ECO:0000256" key="4">
    <source>
        <dbReference type="ARBA" id="ARBA00025603"/>
    </source>
</evidence>
<comment type="function">
    <text evidence="4">Increases viral DNA accumulation. Enhances infectivity and symptom expression.</text>
</comment>
<dbReference type="Pfam" id="PF01407">
    <property type="entry name" value="Gemini_AL3"/>
    <property type="match status" value="1"/>
</dbReference>
<reference evidence="6 7" key="1">
    <citation type="journal article" date="2010" name="Virus Genes">
        <title>Identification and molecular characterization of begomovirus and associated satellite DNA molecules infecting Cyamopsis tetragonoloba.</title>
        <authorList>
            <person name="Kumar J."/>
            <person name="Kumar A."/>
            <person name="Roy J.K."/>
            <person name="Tuli R."/>
            <person name="Khan J.A."/>
        </authorList>
    </citation>
    <scope>NUCLEOTIDE SEQUENCE [LARGE SCALE GENOMIC DNA]</scope>
    <source>
        <strain evidence="6">Lucknow</strain>
    </source>
</reference>
<sequence>MRSSSLSKDHCTQLSIKVQHREARDATGERIRSCSPCYSSSVITATPWIHAQGNPSLCSLAGCRIIWRFPSLYFRIISHVNRPFTTNMDILTIRIQFNHNLRKALGIHKCFIAFRIWMTSQPPTGRFLRVFTTQVLQYLIYLGIVSII</sequence>
<dbReference type="EMBL" id="GU385879">
    <property type="protein sequence ID" value="ADD62431.1"/>
    <property type="molecule type" value="Genomic_DNA"/>
</dbReference>
<dbReference type="PRINTS" id="PR00231">
    <property type="entry name" value="GEMCOATAL3"/>
</dbReference>
<gene>
    <name evidence="6" type="primary">AC2</name>
</gene>
<dbReference type="Proteomes" id="UP000232920">
    <property type="component" value="Segment DNA A"/>
</dbReference>
<accession>D3Y1N4</accession>
<dbReference type="InterPro" id="IPR000657">
    <property type="entry name" value="Gemini_AL3"/>
</dbReference>
<evidence type="ECO:0000313" key="6">
    <source>
        <dbReference type="EMBL" id="ADD62431.1"/>
    </source>
</evidence>
<evidence type="ECO:0000256" key="5">
    <source>
        <dbReference type="ARBA" id="ARBA00025955"/>
    </source>
</evidence>
<evidence type="ECO:0000256" key="2">
    <source>
        <dbReference type="ARBA" id="ARBA00014792"/>
    </source>
</evidence>
<comment type="subunit">
    <text evidence="5">Homooligomer. Interacts with the replication-associated protein (REP). Interacts with host proliferating cell nuclear antigen (PCNA). Interacts with host retinoblastoma-related protein 1 (RBR1), and may thereby deregulate the host cell cycle. Oligomerization and interaction with PCNA are necessary for optimal replication enhancement.</text>
</comment>
<dbReference type="GO" id="GO:0016032">
    <property type="term" value="P:viral process"/>
    <property type="evidence" value="ECO:0007669"/>
    <property type="project" value="InterPro"/>
</dbReference>
<evidence type="ECO:0000256" key="1">
    <source>
        <dbReference type="ARBA" id="ARBA00009424"/>
    </source>
</evidence>
<name>D3Y1N4_9GEMI</name>
<organism evidence="6 7">
    <name type="scientific">Cotton leaf curl Kokhran virus</name>
    <dbReference type="NCBI Taxonomy" id="222464"/>
    <lineage>
        <taxon>Viruses</taxon>
        <taxon>Monodnaviria</taxon>
        <taxon>Shotokuvirae</taxon>
        <taxon>Cressdnaviricota</taxon>
        <taxon>Repensiviricetes</taxon>
        <taxon>Geplafuvirales</taxon>
        <taxon>Geminiviridae</taxon>
        <taxon>Begomovirus</taxon>
        <taxon>Begomovirus gossypikokranense</taxon>
    </lineage>
</organism>
<protein>
    <recommendedName>
        <fullName evidence="2">Replication enhancer protein</fullName>
    </recommendedName>
</protein>
<proteinExistence type="inferred from homology"/>
<comment type="similarity">
    <text evidence="1">Belongs to the geminiviridae replication enhancer protein family.</text>
</comment>
<evidence type="ECO:0000256" key="3">
    <source>
        <dbReference type="ARBA" id="ARBA00022581"/>
    </source>
</evidence>
<evidence type="ECO:0000313" key="7">
    <source>
        <dbReference type="Proteomes" id="UP000232920"/>
    </source>
</evidence>